<dbReference type="EMBL" id="MN034054">
    <property type="protein sequence ID" value="QDH88398.1"/>
    <property type="molecule type" value="Genomic_RNA"/>
</dbReference>
<protein>
    <submittedName>
        <fullName evidence="1">Uncharacterized protein</fullName>
    </submittedName>
</protein>
<accession>A0A514D447</accession>
<sequence>MVGYVTQQRDLSDSLFNNPLLKGFQTYYYQPSGGAGAEKYVASLISWERTRSWRSGGEFGSQIDDYHQILAANVEQFNWPFDNGHEFDHRKVSELVSSHDDYVVRGYGGCYYRGPLHATDPVSFWTGHNSADGHDRFTLPSPSADITVGTKFLRSTLPGKSQANLSQLILETIRDMPRIPFQSFDHRLFDRRNLPKNIGSEYLNTVFGWAPLVSDVLKACEAIVKIDDIIAQYQRDAGPEKTVRRTRKLDPVRTSSMNVIDIDARLGFPLGPNGLYDGVDLFRDKTGLIPSKPNGQGAARGILTSETETYERYWFVARWMYYLGSDSPVFGELRRIAQLARKTLGIRLDLELLWELAPWTWLSDWFVNIGDVLAVSSAISSDSTVLQYAYLMHETQYAVKYTHSGVLFFGNDSGPITSLVTQRRQERVRATPYGFGVNLGGLSPEQIAILAALVTSGYNGSRL</sequence>
<organism evidence="1">
    <name type="scientific">Leviviridae sp</name>
    <dbReference type="NCBI Taxonomy" id="2027243"/>
    <lineage>
        <taxon>Viruses</taxon>
        <taxon>Riboviria</taxon>
        <taxon>Orthornavirae</taxon>
        <taxon>Lenarviricota</taxon>
        <taxon>Leviviricetes</taxon>
        <taxon>Norzivirales</taxon>
        <taxon>Fiersviridae</taxon>
    </lineage>
</organism>
<name>A0A514D447_9VIRU</name>
<evidence type="ECO:0000313" key="1">
    <source>
        <dbReference type="EMBL" id="QDH88398.1"/>
    </source>
</evidence>
<reference evidence="1" key="1">
    <citation type="submission" date="2019-05" db="EMBL/GenBank/DDBJ databases">
        <title>Metatranscriptomic reconstruction reveals RNA viruses with the potential to shape carbon cycling in soil.</title>
        <authorList>
            <person name="Starr E.P."/>
            <person name="Nuccio E."/>
            <person name="Pett-Ridge J."/>
            <person name="Banfield J.F."/>
            <person name="Firestone M.K."/>
        </authorList>
    </citation>
    <scope>NUCLEOTIDE SEQUENCE</scope>
    <source>
        <strain evidence="1">H2_Bulk_35_scaffold_234</strain>
    </source>
</reference>
<proteinExistence type="predicted"/>
<gene>
    <name evidence="1" type="ORF">H2Bulk35234_000004</name>
</gene>